<reference evidence="1 2" key="1">
    <citation type="journal article" date="2018" name="Biotechnol. Biofuels">
        <title>Integrative visual omics of the white-rot fungus Polyporus brumalis exposes the biotechnological potential of its oxidative enzymes for delignifying raw plant biomass.</title>
        <authorList>
            <person name="Miyauchi S."/>
            <person name="Rancon A."/>
            <person name="Drula E."/>
            <person name="Hage H."/>
            <person name="Chaduli D."/>
            <person name="Favel A."/>
            <person name="Grisel S."/>
            <person name="Henrissat B."/>
            <person name="Herpoel-Gimbert I."/>
            <person name="Ruiz-Duenas F.J."/>
            <person name="Chevret D."/>
            <person name="Hainaut M."/>
            <person name="Lin J."/>
            <person name="Wang M."/>
            <person name="Pangilinan J."/>
            <person name="Lipzen A."/>
            <person name="Lesage-Meessen L."/>
            <person name="Navarro D."/>
            <person name="Riley R."/>
            <person name="Grigoriev I.V."/>
            <person name="Zhou S."/>
            <person name="Raouche S."/>
            <person name="Rosso M.N."/>
        </authorList>
    </citation>
    <scope>NUCLEOTIDE SEQUENCE [LARGE SCALE GENOMIC DNA]</scope>
    <source>
        <strain evidence="1 2">BRFM 1820</strain>
    </source>
</reference>
<proteinExistence type="predicted"/>
<organism evidence="1 2">
    <name type="scientific">Lentinus brumalis</name>
    <dbReference type="NCBI Taxonomy" id="2498619"/>
    <lineage>
        <taxon>Eukaryota</taxon>
        <taxon>Fungi</taxon>
        <taxon>Dikarya</taxon>
        <taxon>Basidiomycota</taxon>
        <taxon>Agaricomycotina</taxon>
        <taxon>Agaricomycetes</taxon>
        <taxon>Polyporales</taxon>
        <taxon>Polyporaceae</taxon>
        <taxon>Lentinus</taxon>
    </lineage>
</organism>
<keyword evidence="2" id="KW-1185">Reference proteome</keyword>
<gene>
    <name evidence="1" type="ORF">OH76DRAFT_867695</name>
</gene>
<accession>A0A371DRJ3</accession>
<sequence>MVTLGTRSSLRGQHLVSLLLYLPSTCYSYAGATLGLSQGLLLLLSPSLRGRSYSVFLRSTGNFVTTVRFTGNVYLAHNQRQWLAAAGSFAARPVPVPVPRTRISTYDVNLKPLSPTVDVAAPRPGLLRPQESASPSLASICQVPRSNYGALSGVCMQQLSAQDQWMIDTESGSHQTIWWTTGSESQRHGTTFERPEDFREFVDHARAMHESDGRPYDVHTSWYYHRIGRTPGTGQMWNDISYRAISSRMGT</sequence>
<evidence type="ECO:0000313" key="2">
    <source>
        <dbReference type="Proteomes" id="UP000256964"/>
    </source>
</evidence>
<protein>
    <submittedName>
        <fullName evidence="1">Uncharacterized protein</fullName>
    </submittedName>
</protein>
<dbReference type="EMBL" id="KZ857383">
    <property type="protein sequence ID" value="RDX55114.1"/>
    <property type="molecule type" value="Genomic_DNA"/>
</dbReference>
<evidence type="ECO:0000313" key="1">
    <source>
        <dbReference type="EMBL" id="RDX55114.1"/>
    </source>
</evidence>
<dbReference type="Proteomes" id="UP000256964">
    <property type="component" value="Unassembled WGS sequence"/>
</dbReference>
<dbReference type="AlphaFoldDB" id="A0A371DRJ3"/>
<name>A0A371DRJ3_9APHY</name>